<gene>
    <name evidence="1" type="ORF">SAMN04488513_1018</name>
</gene>
<protein>
    <submittedName>
        <fullName evidence="1">Uncharacterized protein</fullName>
    </submittedName>
</protein>
<accession>A0A1M6ACK5</accession>
<evidence type="ECO:0000313" key="2">
    <source>
        <dbReference type="Proteomes" id="UP000184543"/>
    </source>
</evidence>
<dbReference type="Proteomes" id="UP000184543">
    <property type="component" value="Unassembled WGS sequence"/>
</dbReference>
<name>A0A1M6ACK5_9FLAO</name>
<organism evidence="1 2">
    <name type="scientific">Pseudozobellia thermophila</name>
    <dbReference type="NCBI Taxonomy" id="192903"/>
    <lineage>
        <taxon>Bacteria</taxon>
        <taxon>Pseudomonadati</taxon>
        <taxon>Bacteroidota</taxon>
        <taxon>Flavobacteriia</taxon>
        <taxon>Flavobacteriales</taxon>
        <taxon>Flavobacteriaceae</taxon>
        <taxon>Pseudozobellia</taxon>
    </lineage>
</organism>
<evidence type="ECO:0000313" key="1">
    <source>
        <dbReference type="EMBL" id="SHI34157.1"/>
    </source>
</evidence>
<sequence>MGTIAIKFNFTSHTFNQSDKGIHKPKCSRLKFRISRIRQEVILLRKLIKFNYILTIFSILK</sequence>
<proteinExistence type="predicted"/>
<reference evidence="2" key="1">
    <citation type="submission" date="2016-11" db="EMBL/GenBank/DDBJ databases">
        <authorList>
            <person name="Varghese N."/>
            <person name="Submissions S."/>
        </authorList>
    </citation>
    <scope>NUCLEOTIDE SEQUENCE [LARGE SCALE GENOMIC DNA]</scope>
    <source>
        <strain evidence="2">DSM 19858</strain>
    </source>
</reference>
<dbReference type="AlphaFoldDB" id="A0A1M6ACK5"/>
<keyword evidence="2" id="KW-1185">Reference proteome</keyword>
<dbReference type="EMBL" id="FQYU01000001">
    <property type="protein sequence ID" value="SHI34157.1"/>
    <property type="molecule type" value="Genomic_DNA"/>
</dbReference>